<sequence>MENKTIQNRYYFQALDNYPYNLEEAVTALNYALAYDANDADSLCLMGRLHHEVLRDYRAARRYFEEALAADVYTLSVYPYFADCLLALEEMEHAKKLIDFALTLKGMDKGVMLQKKATYYERLRKWNKALDNIRQATHYAFCAQEMDVLDEREKLIERKKKKTK</sequence>
<dbReference type="Proteomes" id="UP000198670">
    <property type="component" value="Unassembled WGS sequence"/>
</dbReference>
<evidence type="ECO:0000313" key="2">
    <source>
        <dbReference type="Proteomes" id="UP000198670"/>
    </source>
</evidence>
<dbReference type="Gene3D" id="1.25.40.10">
    <property type="entry name" value="Tetratricopeptide repeat domain"/>
    <property type="match status" value="1"/>
</dbReference>
<dbReference type="OrthoDB" id="1122255at2"/>
<dbReference type="AlphaFoldDB" id="A0A1I3IVE1"/>
<accession>A0A1I3IVE1</accession>
<name>A0A1I3IVE1_9SPHI</name>
<keyword evidence="2" id="KW-1185">Reference proteome</keyword>
<dbReference type="EMBL" id="FOQO01000004">
    <property type="protein sequence ID" value="SFI51896.1"/>
    <property type="molecule type" value="Genomic_DNA"/>
</dbReference>
<protein>
    <submittedName>
        <fullName evidence="1">Uncharacterized protein</fullName>
    </submittedName>
</protein>
<dbReference type="SUPFAM" id="SSF48452">
    <property type="entry name" value="TPR-like"/>
    <property type="match status" value="1"/>
</dbReference>
<gene>
    <name evidence="1" type="ORF">SAMN05444682_104228</name>
</gene>
<dbReference type="RefSeq" id="WP_090626483.1">
    <property type="nucleotide sequence ID" value="NZ_FOQO01000004.1"/>
</dbReference>
<organism evidence="1 2">
    <name type="scientific">Parapedobacter indicus</name>
    <dbReference type="NCBI Taxonomy" id="1477437"/>
    <lineage>
        <taxon>Bacteria</taxon>
        <taxon>Pseudomonadati</taxon>
        <taxon>Bacteroidota</taxon>
        <taxon>Sphingobacteriia</taxon>
        <taxon>Sphingobacteriales</taxon>
        <taxon>Sphingobacteriaceae</taxon>
        <taxon>Parapedobacter</taxon>
    </lineage>
</organism>
<dbReference type="InterPro" id="IPR011990">
    <property type="entry name" value="TPR-like_helical_dom_sf"/>
</dbReference>
<evidence type="ECO:0000313" key="1">
    <source>
        <dbReference type="EMBL" id="SFI51896.1"/>
    </source>
</evidence>
<dbReference type="STRING" id="1477437.SAMN05444682_104228"/>
<reference evidence="1 2" key="1">
    <citation type="submission" date="2016-10" db="EMBL/GenBank/DDBJ databases">
        <authorList>
            <person name="de Groot N.N."/>
        </authorList>
    </citation>
    <scope>NUCLEOTIDE SEQUENCE [LARGE SCALE GENOMIC DNA]</scope>
    <source>
        <strain evidence="1 2">RK1</strain>
    </source>
</reference>
<proteinExistence type="predicted"/>